<dbReference type="EMBL" id="JAYMGO010000099">
    <property type="protein sequence ID" value="KAL1246791.1"/>
    <property type="molecule type" value="Genomic_DNA"/>
</dbReference>
<protein>
    <submittedName>
        <fullName evidence="2">Uncharacterized protein</fullName>
    </submittedName>
</protein>
<comment type="caution">
    <text evidence="2">The sequence shown here is derived from an EMBL/GenBank/DDBJ whole genome shotgun (WGS) entry which is preliminary data.</text>
</comment>
<proteinExistence type="predicted"/>
<keyword evidence="3" id="KW-1185">Reference proteome</keyword>
<feature type="non-terminal residue" evidence="2">
    <location>
        <position position="111"/>
    </location>
</feature>
<dbReference type="Proteomes" id="UP001558613">
    <property type="component" value="Unassembled WGS sequence"/>
</dbReference>
<sequence length="111" mass="12285">MGGTSMQLVEVNQNTLVQWHNNRQKKQELSVLLQGIQLPQPLPEAQEPLQVAKQLRTEPQQPGELHQYVLPESTAGQAKQRPLKPKAPAQTQVLVTPTPPGASLQMVRSIL</sequence>
<organism evidence="2 3">
    <name type="scientific">Cirrhinus molitorella</name>
    <name type="common">mud carp</name>
    <dbReference type="NCBI Taxonomy" id="172907"/>
    <lineage>
        <taxon>Eukaryota</taxon>
        <taxon>Metazoa</taxon>
        <taxon>Chordata</taxon>
        <taxon>Craniata</taxon>
        <taxon>Vertebrata</taxon>
        <taxon>Euteleostomi</taxon>
        <taxon>Actinopterygii</taxon>
        <taxon>Neopterygii</taxon>
        <taxon>Teleostei</taxon>
        <taxon>Ostariophysi</taxon>
        <taxon>Cypriniformes</taxon>
        <taxon>Cyprinidae</taxon>
        <taxon>Labeoninae</taxon>
        <taxon>Labeonini</taxon>
        <taxon>Cirrhinus</taxon>
    </lineage>
</organism>
<gene>
    <name evidence="2" type="ORF">QQF64_034837</name>
</gene>
<name>A0ABR3L446_9TELE</name>
<feature type="region of interest" description="Disordered" evidence="1">
    <location>
        <begin position="57"/>
        <end position="101"/>
    </location>
</feature>
<evidence type="ECO:0000256" key="1">
    <source>
        <dbReference type="SAM" id="MobiDB-lite"/>
    </source>
</evidence>
<evidence type="ECO:0000313" key="2">
    <source>
        <dbReference type="EMBL" id="KAL1246791.1"/>
    </source>
</evidence>
<evidence type="ECO:0000313" key="3">
    <source>
        <dbReference type="Proteomes" id="UP001558613"/>
    </source>
</evidence>
<accession>A0ABR3L446</accession>
<reference evidence="2 3" key="1">
    <citation type="submission" date="2023-09" db="EMBL/GenBank/DDBJ databases">
        <authorList>
            <person name="Wang M."/>
        </authorList>
    </citation>
    <scope>NUCLEOTIDE SEQUENCE [LARGE SCALE GENOMIC DNA]</scope>
    <source>
        <strain evidence="2">GT-2023</strain>
        <tissue evidence="2">Liver</tissue>
    </source>
</reference>